<dbReference type="AlphaFoldDB" id="A0A1F8ATJ5"/>
<proteinExistence type="predicted"/>
<organism evidence="1 2">
    <name type="scientific">Candidatus Woesebacteria bacterium RIFCSPHIGHO2_12_FULL_41_24</name>
    <dbReference type="NCBI Taxonomy" id="1802510"/>
    <lineage>
        <taxon>Bacteria</taxon>
        <taxon>Candidatus Woeseibacteriota</taxon>
    </lineage>
</organism>
<evidence type="ECO:0000313" key="1">
    <source>
        <dbReference type="EMBL" id="OGM54839.1"/>
    </source>
</evidence>
<protein>
    <submittedName>
        <fullName evidence="1">Uncharacterized protein</fullName>
    </submittedName>
</protein>
<reference evidence="1 2" key="1">
    <citation type="journal article" date="2016" name="Nat. Commun.">
        <title>Thousands of microbial genomes shed light on interconnected biogeochemical processes in an aquifer system.</title>
        <authorList>
            <person name="Anantharaman K."/>
            <person name="Brown C.T."/>
            <person name="Hug L.A."/>
            <person name="Sharon I."/>
            <person name="Castelle C.J."/>
            <person name="Probst A.J."/>
            <person name="Thomas B.C."/>
            <person name="Singh A."/>
            <person name="Wilkins M.J."/>
            <person name="Karaoz U."/>
            <person name="Brodie E.L."/>
            <person name="Williams K.H."/>
            <person name="Hubbard S.S."/>
            <person name="Banfield J.F."/>
        </authorList>
    </citation>
    <scope>NUCLEOTIDE SEQUENCE [LARGE SCALE GENOMIC DNA]</scope>
</reference>
<accession>A0A1F8ATJ5</accession>
<gene>
    <name evidence="1" type="ORF">A3E44_01630</name>
</gene>
<dbReference type="EMBL" id="MGGW01000009">
    <property type="protein sequence ID" value="OGM54839.1"/>
    <property type="molecule type" value="Genomic_DNA"/>
</dbReference>
<comment type="caution">
    <text evidence="1">The sequence shown here is derived from an EMBL/GenBank/DDBJ whole genome shotgun (WGS) entry which is preliminary data.</text>
</comment>
<name>A0A1F8ATJ5_9BACT</name>
<sequence length="283" mass="31395">MTIEVHGDFRRLLNSGIAAMNGGHSPIGEFVADPPDPHTKLYSPPADVLVQRMESSIEAGLHNLDLGDRKNWLYFSWTNKPVKVRYLLEIAIPFSDDLRDRGVRPRLELYPVSEAGEYVNRVIEESRRINRPLGVDEQFGIALDLAGGYPVAASVVAMLGSRAVSRRKDDGLGEELRFPLDTVLAWNNSVCRFDTRNEDPDPGNLYHYFSAQAVGMAAVARGHLSSAIGSLLIKNGAFITRVGRGIVSGKPHGRYHDGVNKLGFEVGYRVVEECLNRKKDLRL</sequence>
<dbReference type="Proteomes" id="UP000178603">
    <property type="component" value="Unassembled WGS sequence"/>
</dbReference>
<evidence type="ECO:0000313" key="2">
    <source>
        <dbReference type="Proteomes" id="UP000178603"/>
    </source>
</evidence>